<accession>A0A919VQF0</accession>
<feature type="disulfide bond" evidence="5">
    <location>
        <begin position="174"/>
        <end position="185"/>
    </location>
</feature>
<dbReference type="Pfam" id="PF17963">
    <property type="entry name" value="Big_9"/>
    <property type="match status" value="1"/>
</dbReference>
<dbReference type="PROSITE" id="PS50234">
    <property type="entry name" value="VWFA"/>
    <property type="match status" value="1"/>
</dbReference>
<dbReference type="PANTHER" id="PTHR37981:SF1">
    <property type="entry name" value="SGNH HYDROLASE-TYPE ESTERASE DOMAIN-CONTAINING PROTEIN"/>
    <property type="match status" value="1"/>
</dbReference>
<keyword evidence="3" id="KW-0732">Signal</keyword>
<evidence type="ECO:0000256" key="2">
    <source>
        <dbReference type="ARBA" id="ARBA00022525"/>
    </source>
</evidence>
<dbReference type="SUPFAM" id="SSF53300">
    <property type="entry name" value="vWA-like"/>
    <property type="match status" value="1"/>
</dbReference>
<dbReference type="Pfam" id="PF25106">
    <property type="entry name" value="VWA_4"/>
    <property type="match status" value="1"/>
</dbReference>
<feature type="active site" evidence="4">
    <location>
        <position position="330"/>
    </location>
</feature>
<dbReference type="InterPro" id="IPR022409">
    <property type="entry name" value="PKD/Chitinase_dom"/>
</dbReference>
<dbReference type="InterPro" id="IPR035986">
    <property type="entry name" value="PKD_dom_sf"/>
</dbReference>
<evidence type="ECO:0000313" key="10">
    <source>
        <dbReference type="Proteomes" id="UP000681340"/>
    </source>
</evidence>
<organism evidence="9 10">
    <name type="scientific">Actinoplanes auranticolor</name>
    <dbReference type="NCBI Taxonomy" id="47988"/>
    <lineage>
        <taxon>Bacteria</taxon>
        <taxon>Bacillati</taxon>
        <taxon>Actinomycetota</taxon>
        <taxon>Actinomycetes</taxon>
        <taxon>Micromonosporales</taxon>
        <taxon>Micromonosporaceae</taxon>
        <taxon>Actinoplanes</taxon>
    </lineage>
</organism>
<dbReference type="CDD" id="cd00146">
    <property type="entry name" value="PKD"/>
    <property type="match status" value="1"/>
</dbReference>
<dbReference type="InterPro" id="IPR056861">
    <property type="entry name" value="HMCN1-like_VWA"/>
</dbReference>
<evidence type="ECO:0000256" key="3">
    <source>
        <dbReference type="ARBA" id="ARBA00022729"/>
    </source>
</evidence>
<evidence type="ECO:0000256" key="1">
    <source>
        <dbReference type="ARBA" id="ARBA00004613"/>
    </source>
</evidence>
<proteinExistence type="predicted"/>
<comment type="subcellular location">
    <subcellularLocation>
        <location evidence="1">Secreted</location>
    </subcellularLocation>
</comment>
<dbReference type="InterPro" id="IPR000601">
    <property type="entry name" value="PKD_dom"/>
</dbReference>
<keyword evidence="10" id="KW-1185">Reference proteome</keyword>
<dbReference type="SUPFAM" id="SSF52266">
    <property type="entry name" value="SGNH hydrolase"/>
    <property type="match status" value="1"/>
</dbReference>
<dbReference type="Gene3D" id="2.60.40.10">
    <property type="entry name" value="Immunoglobulins"/>
    <property type="match status" value="1"/>
</dbReference>
<dbReference type="Gene3D" id="3.40.50.410">
    <property type="entry name" value="von Willebrand factor, type A domain"/>
    <property type="match status" value="1"/>
</dbReference>
<dbReference type="GO" id="GO:0019433">
    <property type="term" value="P:triglyceride catabolic process"/>
    <property type="evidence" value="ECO:0007669"/>
    <property type="project" value="TreeGrafter"/>
</dbReference>
<gene>
    <name evidence="9" type="ORF">Aau02nite_49290</name>
</gene>
<feature type="domain" description="VWFA" evidence="8">
    <location>
        <begin position="363"/>
        <end position="544"/>
    </location>
</feature>
<dbReference type="AlphaFoldDB" id="A0A919VQF0"/>
<feature type="region of interest" description="Disordered" evidence="6">
    <location>
        <begin position="654"/>
        <end position="680"/>
    </location>
</feature>
<dbReference type="InterPro" id="IPR002035">
    <property type="entry name" value="VWF_A"/>
</dbReference>
<dbReference type="PANTHER" id="PTHR37981">
    <property type="entry name" value="LIPASE 2"/>
    <property type="match status" value="1"/>
</dbReference>
<dbReference type="Proteomes" id="UP000681340">
    <property type="component" value="Unassembled WGS sequence"/>
</dbReference>
<dbReference type="Pfam" id="PF18911">
    <property type="entry name" value="PKD_4"/>
    <property type="match status" value="1"/>
</dbReference>
<evidence type="ECO:0000259" key="7">
    <source>
        <dbReference type="PROSITE" id="PS50093"/>
    </source>
</evidence>
<name>A0A919VQF0_9ACTN</name>
<feature type="active site" description="Nucleophile" evidence="4">
    <location>
        <position position="50"/>
    </location>
</feature>
<evidence type="ECO:0000256" key="6">
    <source>
        <dbReference type="SAM" id="MobiDB-lite"/>
    </source>
</evidence>
<dbReference type="GO" id="GO:0004806">
    <property type="term" value="F:triacylglycerol lipase activity"/>
    <property type="evidence" value="ECO:0007669"/>
    <property type="project" value="TreeGrafter"/>
</dbReference>
<sequence>MAFLAAALSLTETGAAVAETQRRAPAAVPALQAAAASPEKRLSIALVGDSFSAGNGAGNYENPTLCYRSRTNWSMRYRDWLHGRGYAAEVFNRACSGGVMKDYWTQRDVGNLPEVGRCHSGTGDEIITTVVGGPTSLCNTKLRPQKESITKTTDLVLFTFGGNDVRFKNIVEECFIVGDRDPGDCRARVKYANERLDDTGSDGMAAQLKDILVDMRRRLRPDAKVVVLGYPQLVGDVDFVLKFRNKLTGKITDTYDAAKKVRELGVKGRTVQEKAIAAAETEVGSDFVTHLPQALDRFAGHEPDPRAGLKNPNSWFVEPFQAAHPLTWYHPNPEGHEQYKNILTANFGAGATGTPVETAQALDLIFVVDTTGSMGGTIDAVKNRVNAVADRLAAGTSSYRIAVVSYRDQPGHTGDPSDYPSRLDQEFTADAAAVKAAVGNLSADGGGDYPESAFSGLDTAIKQPWRSGVKKQVIVFTDAPAHNPEPVSGLTAADIVAKALAVDPAVVNVVGNTDAALAEVAAGTGGKVLAAVDGEDVSTAIDEIVETSLATPYASIGDSYNAAVGKPVRFDGAGSFDPAGGTLTYVWDADSDGTPDATTSTPSYTHTYAAPYEGLVTMTVKSTSGKSAVATAPIIVDRDGDGVQDPVDNCPDIANPAQEDRDGDKTGNVCDPTSGIPAVDKEGVEVGTSEPENAAPVAVPDAFTTETGTALSVPAPGVLANDTDANAGDVFTAKVATAPRNGTLALAADGSFTYTPTARFTGTDTFTYTTADQAGATSPPATVTVTVAPQATKQRLVFVGGGRDCLLVSGDVTAGRVAVTRTKNTVTKVAGTATVRARSGKTVELTFDIVKDGRSYTATIRAKDGRKVITHRGKGTIHDNGKITIGQFGSRRTGFGFVLKTK</sequence>
<reference evidence="9" key="1">
    <citation type="submission" date="2021-03" db="EMBL/GenBank/DDBJ databases">
        <title>Whole genome shotgun sequence of Actinoplanes auranticolor NBRC 12245.</title>
        <authorList>
            <person name="Komaki H."/>
            <person name="Tamura T."/>
        </authorList>
    </citation>
    <scope>NUCLEOTIDE SEQUENCE</scope>
    <source>
        <strain evidence="9">NBRC 12245</strain>
    </source>
</reference>
<dbReference type="EMBL" id="BOQL01000039">
    <property type="protein sequence ID" value="GIM72117.1"/>
    <property type="molecule type" value="Genomic_DNA"/>
</dbReference>
<dbReference type="SUPFAM" id="SSF49299">
    <property type="entry name" value="PKD domain"/>
    <property type="match status" value="1"/>
</dbReference>
<dbReference type="SMART" id="SM00089">
    <property type="entry name" value="PKD"/>
    <property type="match status" value="1"/>
</dbReference>
<dbReference type="InterPro" id="IPR013830">
    <property type="entry name" value="SGNH_hydro"/>
</dbReference>
<dbReference type="InterPro" id="IPR036514">
    <property type="entry name" value="SGNH_hydro_sf"/>
</dbReference>
<evidence type="ECO:0000256" key="4">
    <source>
        <dbReference type="PIRSR" id="PIRSR637460-1"/>
    </source>
</evidence>
<comment type="caution">
    <text evidence="9">The sequence shown here is derived from an EMBL/GenBank/DDBJ whole genome shotgun (WGS) entry which is preliminary data.</text>
</comment>
<dbReference type="Gene3D" id="2.60.40.2810">
    <property type="match status" value="1"/>
</dbReference>
<evidence type="ECO:0000313" key="9">
    <source>
        <dbReference type="EMBL" id="GIM72117.1"/>
    </source>
</evidence>
<dbReference type="SMART" id="SM00327">
    <property type="entry name" value="VWA"/>
    <property type="match status" value="1"/>
</dbReference>
<dbReference type="CDD" id="cd00198">
    <property type="entry name" value="vWFA"/>
    <property type="match status" value="1"/>
</dbReference>
<dbReference type="InterPro" id="IPR013783">
    <property type="entry name" value="Ig-like_fold"/>
</dbReference>
<keyword evidence="5" id="KW-1015">Disulfide bond</keyword>
<dbReference type="Pfam" id="PF13472">
    <property type="entry name" value="Lipase_GDSL_2"/>
    <property type="match status" value="1"/>
</dbReference>
<dbReference type="PROSITE" id="PS50093">
    <property type="entry name" value="PKD"/>
    <property type="match status" value="1"/>
</dbReference>
<feature type="domain" description="PKD" evidence="7">
    <location>
        <begin position="551"/>
        <end position="636"/>
    </location>
</feature>
<keyword evidence="2" id="KW-0964">Secreted</keyword>
<evidence type="ECO:0000259" key="8">
    <source>
        <dbReference type="PROSITE" id="PS50234"/>
    </source>
</evidence>
<protein>
    <submittedName>
        <fullName evidence="9">Uncharacterized protein</fullName>
    </submittedName>
</protein>
<dbReference type="InterPro" id="IPR036465">
    <property type="entry name" value="vWFA_dom_sf"/>
</dbReference>
<dbReference type="Gene3D" id="3.40.50.1110">
    <property type="entry name" value="SGNH hydrolase"/>
    <property type="match status" value="1"/>
</dbReference>
<evidence type="ECO:0000256" key="5">
    <source>
        <dbReference type="PIRSR" id="PIRSR637460-2"/>
    </source>
</evidence>
<dbReference type="GO" id="GO:0005975">
    <property type="term" value="P:carbohydrate metabolic process"/>
    <property type="evidence" value="ECO:0007669"/>
    <property type="project" value="UniProtKB-ARBA"/>
</dbReference>
<feature type="disulfide bond" evidence="5">
    <location>
        <begin position="66"/>
        <end position="95"/>
    </location>
</feature>
<dbReference type="InterPro" id="IPR037460">
    <property type="entry name" value="SEST-like"/>
</dbReference>